<dbReference type="AlphaFoldDB" id="A0A2A6LTA8"/>
<gene>
    <name evidence="2" type="ORF">CO661_22840</name>
    <name evidence="1" type="ORF">GHK48_25050</name>
</gene>
<evidence type="ECO:0000313" key="3">
    <source>
        <dbReference type="Proteomes" id="UP000220353"/>
    </source>
</evidence>
<reference evidence="1 4" key="1">
    <citation type="journal article" date="2013" name="Genome Biol.">
        <title>Comparative genomics of the core and accessory genomes of 48 Sinorhizobium strains comprising five genospecies.</title>
        <authorList>
            <person name="Sugawara M."/>
            <person name="Epstein B."/>
            <person name="Badgley B.D."/>
            <person name="Unno T."/>
            <person name="Xu L."/>
            <person name="Reese J."/>
            <person name="Gyaneshwar P."/>
            <person name="Denny R."/>
            <person name="Mudge J."/>
            <person name="Bharti A.K."/>
            <person name="Farmer A.D."/>
            <person name="May G.D."/>
            <person name="Woodward J.E."/>
            <person name="Medigue C."/>
            <person name="Vallenet D."/>
            <person name="Lajus A."/>
            <person name="Rouy Z."/>
            <person name="Martinez-Vaz B."/>
            <person name="Tiffin P."/>
            <person name="Young N.D."/>
            <person name="Sadowsky M.J."/>
        </authorList>
    </citation>
    <scope>NUCLEOTIDE SEQUENCE [LARGE SCALE GENOMIC DNA]</scope>
    <source>
        <strain evidence="1 4">USDA205</strain>
    </source>
</reference>
<evidence type="ECO:0000313" key="2">
    <source>
        <dbReference type="EMBL" id="PDT45625.1"/>
    </source>
</evidence>
<sequence length="63" mass="7478">MDMMAMAVLFDMASRNRRWDEQFEPRSRRLPETLAEHTFAALFRKSRTAEMRDDCEGIPRMAP</sequence>
<reference evidence="2 3" key="2">
    <citation type="submission" date="2017-09" db="EMBL/GenBank/DDBJ databases">
        <title>Comparative genomics of rhizobia isolated from Phaseolus vulgaris in China.</title>
        <authorList>
            <person name="Tong W."/>
        </authorList>
    </citation>
    <scope>NUCLEOTIDE SEQUENCE [LARGE SCALE GENOMIC DNA]</scope>
    <source>
        <strain evidence="2 3">PCH1</strain>
    </source>
</reference>
<dbReference type="EMBL" id="WISZ01000176">
    <property type="protein sequence ID" value="MQX11449.1"/>
    <property type="molecule type" value="Genomic_DNA"/>
</dbReference>
<name>A0A2A6LTA8_RHIFR</name>
<dbReference type="Proteomes" id="UP000220353">
    <property type="component" value="Unassembled WGS sequence"/>
</dbReference>
<dbReference type="Proteomes" id="UP000466694">
    <property type="component" value="Unassembled WGS sequence"/>
</dbReference>
<evidence type="ECO:0000313" key="4">
    <source>
        <dbReference type="Proteomes" id="UP000466694"/>
    </source>
</evidence>
<dbReference type="RefSeq" id="WP_037395317.1">
    <property type="nucleotide sequence ID" value="NZ_BJNI01000015.1"/>
</dbReference>
<accession>A0A2A6LTA8</accession>
<proteinExistence type="predicted"/>
<dbReference type="EMBL" id="NWTC01000020">
    <property type="protein sequence ID" value="PDT45625.1"/>
    <property type="molecule type" value="Genomic_DNA"/>
</dbReference>
<comment type="caution">
    <text evidence="2">The sequence shown here is derived from an EMBL/GenBank/DDBJ whole genome shotgun (WGS) entry which is preliminary data.</text>
</comment>
<evidence type="ECO:0000313" key="1">
    <source>
        <dbReference type="EMBL" id="MQX11449.1"/>
    </source>
</evidence>
<protein>
    <submittedName>
        <fullName evidence="2">Uncharacterized protein</fullName>
    </submittedName>
</protein>
<organism evidence="2 3">
    <name type="scientific">Rhizobium fredii</name>
    <name type="common">Sinorhizobium fredii</name>
    <dbReference type="NCBI Taxonomy" id="380"/>
    <lineage>
        <taxon>Bacteria</taxon>
        <taxon>Pseudomonadati</taxon>
        <taxon>Pseudomonadota</taxon>
        <taxon>Alphaproteobacteria</taxon>
        <taxon>Hyphomicrobiales</taxon>
        <taxon>Rhizobiaceae</taxon>
        <taxon>Sinorhizobium/Ensifer group</taxon>
        <taxon>Sinorhizobium</taxon>
    </lineage>
</organism>
<dbReference type="GeneID" id="48971848"/>
<reference evidence="1" key="3">
    <citation type="submission" date="2019-10" db="EMBL/GenBank/DDBJ databases">
        <authorList>
            <person name="Sugawara M."/>
            <person name="Epstein B."/>
            <person name="Badgley B."/>
            <person name="Unno T."/>
            <person name="Xu L."/>
            <person name="Reese J."/>
            <person name="Gyaneshwar P."/>
            <person name="Denny R."/>
            <person name="Mudege J."/>
            <person name="Bharti A."/>
            <person name="Farmer A."/>
            <person name="May G."/>
            <person name="Woodward J."/>
            <person name="Medigue C."/>
            <person name="Vallenet D."/>
            <person name="Lajus A."/>
            <person name="Rouy Z."/>
            <person name="Martinez-Vaz B."/>
            <person name="Tiffin P."/>
            <person name="Young N."/>
            <person name="Sadowsky M."/>
        </authorList>
    </citation>
    <scope>NUCLEOTIDE SEQUENCE</scope>
    <source>
        <strain evidence="1">USDA205</strain>
    </source>
</reference>